<organism evidence="2 3">
    <name type="scientific">Sulfobacillus benefaciens</name>
    <dbReference type="NCBI Taxonomy" id="453960"/>
    <lineage>
        <taxon>Bacteria</taxon>
        <taxon>Bacillati</taxon>
        <taxon>Bacillota</taxon>
        <taxon>Clostridia</taxon>
        <taxon>Eubacteriales</taxon>
        <taxon>Clostridiales Family XVII. Incertae Sedis</taxon>
        <taxon>Sulfobacillus</taxon>
    </lineage>
</organism>
<dbReference type="CDD" id="cd05403">
    <property type="entry name" value="NT_KNTase_like"/>
    <property type="match status" value="1"/>
</dbReference>
<dbReference type="GO" id="GO:0016740">
    <property type="term" value="F:transferase activity"/>
    <property type="evidence" value="ECO:0007669"/>
    <property type="project" value="UniProtKB-KW"/>
</dbReference>
<dbReference type="PANTHER" id="PTHR37030">
    <property type="entry name" value="NUCLEOTIDYLTRANSFERASE"/>
    <property type="match status" value="1"/>
</dbReference>
<evidence type="ECO:0000313" key="3">
    <source>
        <dbReference type="Proteomes" id="UP000242699"/>
    </source>
</evidence>
<evidence type="ECO:0000313" key="2">
    <source>
        <dbReference type="EMBL" id="PSR23003.1"/>
    </source>
</evidence>
<evidence type="ECO:0000259" key="1">
    <source>
        <dbReference type="Pfam" id="PF18765"/>
    </source>
</evidence>
<dbReference type="Pfam" id="PF18765">
    <property type="entry name" value="Polbeta"/>
    <property type="match status" value="1"/>
</dbReference>
<dbReference type="Gene3D" id="3.30.460.10">
    <property type="entry name" value="Beta Polymerase, domain 2"/>
    <property type="match status" value="1"/>
</dbReference>
<reference evidence="2 3" key="1">
    <citation type="journal article" date="2014" name="BMC Genomics">
        <title>Comparison of environmental and isolate Sulfobacillus genomes reveals diverse carbon, sulfur, nitrogen, and hydrogen metabolisms.</title>
        <authorList>
            <person name="Justice N.B."/>
            <person name="Norman A."/>
            <person name="Brown C.T."/>
            <person name="Singh A."/>
            <person name="Thomas B.C."/>
            <person name="Banfield J.F."/>
        </authorList>
    </citation>
    <scope>NUCLEOTIDE SEQUENCE [LARGE SCALE GENOMIC DNA]</scope>
    <source>
        <strain evidence="2">AMDSBA1</strain>
    </source>
</reference>
<name>A0A2T2WL97_9FIRM</name>
<accession>A0A2T2WL97</accession>
<dbReference type="InterPro" id="IPR041633">
    <property type="entry name" value="Polbeta"/>
</dbReference>
<dbReference type="InterPro" id="IPR043519">
    <property type="entry name" value="NT_sf"/>
</dbReference>
<protein>
    <submittedName>
        <fullName evidence="2">Nucleotidyltransferase domain-containing protein</fullName>
    </submittedName>
</protein>
<sequence>MDTVDFATLVQQKNEYVAFLKSEAPRIADRLYALGVQQVILFGSVASGNARMDSDLDLMVIWDTPLSRLDRTVTLYQRLGALSVPVDLVVLTPAEVVPAHQTQFTKKIFAQGVVL</sequence>
<dbReference type="Proteomes" id="UP000242699">
    <property type="component" value="Unassembled WGS sequence"/>
</dbReference>
<keyword evidence="2" id="KW-0808">Transferase</keyword>
<dbReference type="PANTHER" id="PTHR37030:SF1">
    <property type="entry name" value="NUCLEOTIDYLTRANSFERASE"/>
    <property type="match status" value="1"/>
</dbReference>
<feature type="domain" description="Polymerase beta nucleotidyltransferase" evidence="1">
    <location>
        <begin position="36"/>
        <end position="111"/>
    </location>
</feature>
<dbReference type="EMBL" id="PXYT01000100">
    <property type="protein sequence ID" value="PSR23003.1"/>
    <property type="molecule type" value="Genomic_DNA"/>
</dbReference>
<comment type="caution">
    <text evidence="2">The sequence shown here is derived from an EMBL/GenBank/DDBJ whole genome shotgun (WGS) entry which is preliminary data.</text>
</comment>
<dbReference type="SUPFAM" id="SSF81301">
    <property type="entry name" value="Nucleotidyltransferase"/>
    <property type="match status" value="1"/>
</dbReference>
<proteinExistence type="predicted"/>
<gene>
    <name evidence="2" type="ORF">C7B43_20410</name>
</gene>
<dbReference type="AlphaFoldDB" id="A0A2T2WL97"/>